<reference evidence="3" key="1">
    <citation type="journal article" date="2020" name="Nature">
        <title>Giant virus diversity and host interactions through global metagenomics.</title>
        <authorList>
            <person name="Schulz F."/>
            <person name="Roux S."/>
            <person name="Paez-Espino D."/>
            <person name="Jungbluth S."/>
            <person name="Walsh D.A."/>
            <person name="Denef V.J."/>
            <person name="McMahon K.D."/>
            <person name="Konstantinidis K.T."/>
            <person name="Eloe-Fadrosh E.A."/>
            <person name="Kyrpides N.C."/>
            <person name="Woyke T."/>
        </authorList>
    </citation>
    <scope>NUCLEOTIDE SEQUENCE</scope>
    <source>
        <strain evidence="3">GVMAG-M-3300025860-20</strain>
    </source>
</reference>
<evidence type="ECO:0000313" key="3">
    <source>
        <dbReference type="EMBL" id="QHU00588.1"/>
    </source>
</evidence>
<dbReference type="InterPro" id="IPR003439">
    <property type="entry name" value="ABC_transporter-like_ATP-bd"/>
</dbReference>
<organism evidence="3">
    <name type="scientific">viral metagenome</name>
    <dbReference type="NCBI Taxonomy" id="1070528"/>
    <lineage>
        <taxon>unclassified sequences</taxon>
        <taxon>metagenomes</taxon>
        <taxon>organismal metagenomes</taxon>
    </lineage>
</organism>
<dbReference type="Gene3D" id="3.40.50.300">
    <property type="entry name" value="P-loop containing nucleotide triphosphate hydrolases"/>
    <property type="match status" value="1"/>
</dbReference>
<evidence type="ECO:0000259" key="2">
    <source>
        <dbReference type="Pfam" id="PF00005"/>
    </source>
</evidence>
<dbReference type="InterPro" id="IPR027417">
    <property type="entry name" value="P-loop_NTPase"/>
</dbReference>
<accession>A0A6C0J9B4</accession>
<keyword evidence="1" id="KW-0677">Repeat</keyword>
<name>A0A6C0J9B4_9ZZZZ</name>
<dbReference type="AlphaFoldDB" id="A0A6C0J9B4"/>
<dbReference type="PANTHER" id="PTHR19211">
    <property type="entry name" value="ATP-BINDING TRANSPORT PROTEIN-RELATED"/>
    <property type="match status" value="1"/>
</dbReference>
<evidence type="ECO:0000256" key="1">
    <source>
        <dbReference type="ARBA" id="ARBA00022737"/>
    </source>
</evidence>
<dbReference type="EMBL" id="MN740328">
    <property type="protein sequence ID" value="QHU00588.1"/>
    <property type="molecule type" value="Genomic_DNA"/>
</dbReference>
<dbReference type="PANTHER" id="PTHR19211:SF14">
    <property type="entry name" value="ATP-BINDING CASSETTE SUB-FAMILY F MEMBER 1"/>
    <property type="match status" value="1"/>
</dbReference>
<dbReference type="SUPFAM" id="SSF52540">
    <property type="entry name" value="P-loop containing nucleoside triphosphate hydrolases"/>
    <property type="match status" value="1"/>
</dbReference>
<feature type="domain" description="ABC transporter" evidence="2">
    <location>
        <begin position="2"/>
        <end position="104"/>
    </location>
</feature>
<dbReference type="GO" id="GO:0005524">
    <property type="term" value="F:ATP binding"/>
    <property type="evidence" value="ECO:0007669"/>
    <property type="project" value="InterPro"/>
</dbReference>
<proteinExistence type="predicted"/>
<protein>
    <recommendedName>
        <fullName evidence="2">ABC transporter domain-containing protein</fullName>
    </recommendedName>
</protein>
<sequence>MIYNELLPASGTIQRNHKLRVGYYHQHTCDVLPDNITPISYLMSYSDDDLTTEQARAYLGKIGVPSKAHCHEIKTLSGGQKARVALIGTIIKNPHVLLLDEPTNHLDSETINVLESALNSFKGSIIMITHNLSFIENLNTCIYQLINGKLEKTSYDEYYELIATGM</sequence>
<dbReference type="GO" id="GO:0016887">
    <property type="term" value="F:ATP hydrolysis activity"/>
    <property type="evidence" value="ECO:0007669"/>
    <property type="project" value="InterPro"/>
</dbReference>
<dbReference type="InterPro" id="IPR050611">
    <property type="entry name" value="ABCF"/>
</dbReference>
<dbReference type="Pfam" id="PF00005">
    <property type="entry name" value="ABC_tran"/>
    <property type="match status" value="1"/>
</dbReference>